<protein>
    <recommendedName>
        <fullName evidence="3">Reverse transcriptase</fullName>
    </recommendedName>
</protein>
<name>A0A9Q1FER8_SYNKA</name>
<evidence type="ECO:0000313" key="1">
    <source>
        <dbReference type="EMBL" id="KAJ8356956.1"/>
    </source>
</evidence>
<dbReference type="EMBL" id="JAINUF010000006">
    <property type="protein sequence ID" value="KAJ8356956.1"/>
    <property type="molecule type" value="Genomic_DNA"/>
</dbReference>
<comment type="caution">
    <text evidence="1">The sequence shown here is derived from an EMBL/GenBank/DDBJ whole genome shotgun (WGS) entry which is preliminary data.</text>
</comment>
<organism evidence="1 2">
    <name type="scientific">Synaphobranchus kaupii</name>
    <name type="common">Kaup's arrowtooth eel</name>
    <dbReference type="NCBI Taxonomy" id="118154"/>
    <lineage>
        <taxon>Eukaryota</taxon>
        <taxon>Metazoa</taxon>
        <taxon>Chordata</taxon>
        <taxon>Craniata</taxon>
        <taxon>Vertebrata</taxon>
        <taxon>Euteleostomi</taxon>
        <taxon>Actinopterygii</taxon>
        <taxon>Neopterygii</taxon>
        <taxon>Teleostei</taxon>
        <taxon>Anguilliformes</taxon>
        <taxon>Synaphobranchidae</taxon>
        <taxon>Synaphobranchus</taxon>
    </lineage>
</organism>
<dbReference type="AlphaFoldDB" id="A0A9Q1FER8"/>
<sequence length="318" mass="36169">MHASVRSGRKWRAELEVDKAVSRLQQQEVVGRVQTGRAGLGWGDPPCLWSRANKERKDLVVSEITRMEQEEYSVKAVAQGRWTTWEGWLGTEQACDLCGAINASLQHTLAGCKAALTQGRFRWRHDQVLRKLAEAVEQRRLEARQESATGNQQRIHFLKKGESADTISRRPAPKLLSPGVEWRMEVDLGRRLHFPREICSTTLRPDIVLWAAEEKSVLLVKLTVPWEEGVEAAHERKRAKYADLVAECREGRWSARLYPVEVGARGFVGGSTTRLLKDLGLRGRAISKATREIAEEVEKASFWLWLRRRDKTWGAGRS</sequence>
<reference evidence="1" key="1">
    <citation type="journal article" date="2023" name="Science">
        <title>Genome structures resolve the early diversification of teleost fishes.</title>
        <authorList>
            <person name="Parey E."/>
            <person name="Louis A."/>
            <person name="Montfort J."/>
            <person name="Bouchez O."/>
            <person name="Roques C."/>
            <person name="Iampietro C."/>
            <person name="Lluch J."/>
            <person name="Castinel A."/>
            <person name="Donnadieu C."/>
            <person name="Desvignes T."/>
            <person name="Floi Bucao C."/>
            <person name="Jouanno E."/>
            <person name="Wen M."/>
            <person name="Mejri S."/>
            <person name="Dirks R."/>
            <person name="Jansen H."/>
            <person name="Henkel C."/>
            <person name="Chen W.J."/>
            <person name="Zahm M."/>
            <person name="Cabau C."/>
            <person name="Klopp C."/>
            <person name="Thompson A.W."/>
            <person name="Robinson-Rechavi M."/>
            <person name="Braasch I."/>
            <person name="Lecointre G."/>
            <person name="Bobe J."/>
            <person name="Postlethwait J.H."/>
            <person name="Berthelot C."/>
            <person name="Roest Crollius H."/>
            <person name="Guiguen Y."/>
        </authorList>
    </citation>
    <scope>NUCLEOTIDE SEQUENCE</scope>
    <source>
        <strain evidence="1">WJC10195</strain>
    </source>
</reference>
<dbReference type="Proteomes" id="UP001152622">
    <property type="component" value="Chromosome 6"/>
</dbReference>
<evidence type="ECO:0008006" key="3">
    <source>
        <dbReference type="Google" id="ProtNLM"/>
    </source>
</evidence>
<gene>
    <name evidence="1" type="ORF">SKAU_G00197500</name>
</gene>
<proteinExistence type="predicted"/>
<evidence type="ECO:0000313" key="2">
    <source>
        <dbReference type="Proteomes" id="UP001152622"/>
    </source>
</evidence>
<dbReference type="OrthoDB" id="447743at2759"/>
<keyword evidence="2" id="KW-1185">Reference proteome</keyword>
<accession>A0A9Q1FER8</accession>